<dbReference type="EMBL" id="BSDY01000005">
    <property type="protein sequence ID" value="GLI55899.1"/>
    <property type="molecule type" value="Genomic_DNA"/>
</dbReference>
<feature type="signal peptide" evidence="1">
    <location>
        <begin position="1"/>
        <end position="19"/>
    </location>
</feature>
<organism evidence="2 3">
    <name type="scientific">Propionigenium maris DSM 9537</name>
    <dbReference type="NCBI Taxonomy" id="1123000"/>
    <lineage>
        <taxon>Bacteria</taxon>
        <taxon>Fusobacteriati</taxon>
        <taxon>Fusobacteriota</taxon>
        <taxon>Fusobacteriia</taxon>
        <taxon>Fusobacteriales</taxon>
        <taxon>Fusobacteriaceae</taxon>
        <taxon>Propionigenium</taxon>
    </lineage>
</organism>
<dbReference type="AlphaFoldDB" id="A0A9W6GIP0"/>
<reference evidence="2" key="1">
    <citation type="submission" date="2022-12" db="EMBL/GenBank/DDBJ databases">
        <title>Reference genome sequencing for broad-spectrum identification of bacterial and archaeal isolates by mass spectrometry.</title>
        <authorList>
            <person name="Sekiguchi Y."/>
            <person name="Tourlousse D.M."/>
        </authorList>
    </citation>
    <scope>NUCLEOTIDE SEQUENCE</scope>
    <source>
        <strain evidence="2">10succ1</strain>
    </source>
</reference>
<feature type="chain" id="PRO_5040992676" description="LPP20 lipoprotein" evidence="1">
    <location>
        <begin position="20"/>
        <end position="329"/>
    </location>
</feature>
<evidence type="ECO:0000313" key="3">
    <source>
        <dbReference type="Proteomes" id="UP001144471"/>
    </source>
</evidence>
<evidence type="ECO:0000256" key="1">
    <source>
        <dbReference type="SAM" id="SignalP"/>
    </source>
</evidence>
<sequence>MKKILTLLLLVAVTVVSMAKGLEGTGYGKTSEEARNSALNDLSQQIRVRVESTYTSEKALTNGETKEDIISSINLVSKTDLLGVEYKTKKYFLRKKYRVIAQIDEDKLGLYEDRAEKHKNYVNLNVRKSESTETLQGKKELLQKSLNDLDYFEGYSSIAMILGSEKNFSVNYTRGDIEGRIARIDNILNAPKVMLVTLTGDYPSEAYDYIKNKVDNLISTLSKNSSTRLVIAKEMNEDVNTLFNVNVNSYYIDLTDPVTYNNKEIIGEKYEASINVTITAKDKNIEGYLINKTSDAKAYDFNSRKSAMYKAVNNLFTREEEELKDSFSF</sequence>
<name>A0A9W6GIP0_9FUSO</name>
<accession>A0A9W6GIP0</accession>
<comment type="caution">
    <text evidence="2">The sequence shown here is derived from an EMBL/GenBank/DDBJ whole genome shotgun (WGS) entry which is preliminary data.</text>
</comment>
<proteinExistence type="predicted"/>
<protein>
    <recommendedName>
        <fullName evidence="4">LPP20 lipoprotein</fullName>
    </recommendedName>
</protein>
<gene>
    <name evidence="2" type="ORF">PM10SUCC1_14130</name>
</gene>
<dbReference type="Proteomes" id="UP001144471">
    <property type="component" value="Unassembled WGS sequence"/>
</dbReference>
<dbReference type="Gene3D" id="3.10.28.20">
    <property type="entry name" value="Acetamidase/Formamidase-like domains"/>
    <property type="match status" value="1"/>
</dbReference>
<dbReference type="RefSeq" id="WP_281834696.1">
    <property type="nucleotide sequence ID" value="NZ_BSDY01000005.1"/>
</dbReference>
<evidence type="ECO:0000313" key="2">
    <source>
        <dbReference type="EMBL" id="GLI55899.1"/>
    </source>
</evidence>
<keyword evidence="1" id="KW-0732">Signal</keyword>
<keyword evidence="3" id="KW-1185">Reference proteome</keyword>
<evidence type="ECO:0008006" key="4">
    <source>
        <dbReference type="Google" id="ProtNLM"/>
    </source>
</evidence>